<evidence type="ECO:0000259" key="1">
    <source>
        <dbReference type="PROSITE" id="PS50943"/>
    </source>
</evidence>
<dbReference type="RefSeq" id="WP_271336886.1">
    <property type="nucleotide sequence ID" value="NZ_JAMZNK010000028.1"/>
</dbReference>
<protein>
    <submittedName>
        <fullName evidence="2">Helix-turn-helix domain-containing protein</fullName>
    </submittedName>
</protein>
<reference evidence="2 3" key="1">
    <citation type="journal article" date="2023" name="Chemosphere">
        <title>Whole genome analysis of Flavobacterium aziz-sancarii sp. nov., isolated from Ardley Island (Antarctica), revealed a rich resistome and bioremediation potential.</title>
        <authorList>
            <person name="Otur C."/>
            <person name="Okay S."/>
            <person name="Kurt-Kizildogan A."/>
        </authorList>
    </citation>
    <scope>NUCLEOTIDE SEQUENCE [LARGE SCALE GENOMIC DNA]</scope>
    <source>
        <strain evidence="2 3">AC</strain>
    </source>
</reference>
<dbReference type="InterPro" id="IPR010982">
    <property type="entry name" value="Lambda_DNA-bd_dom_sf"/>
</dbReference>
<proteinExistence type="predicted"/>
<dbReference type="Proteomes" id="UP001212170">
    <property type="component" value="Unassembled WGS sequence"/>
</dbReference>
<sequence length="127" mass="15013">MRKSRETEVYIINIQIGCILRLARLSQKLSQHTLAGKLEYNSTMIGRIERFESISGWDKILTLSEYLNINYCELFVLKNRATLLTIVDNSFKLEEKLTQEKIDYYSFLKKTINNKFDLLEKERLQGK</sequence>
<comment type="caution">
    <text evidence="2">The sequence shown here is derived from an EMBL/GenBank/DDBJ whole genome shotgun (WGS) entry which is preliminary data.</text>
</comment>
<organism evidence="2 3">
    <name type="scientific">Flavobacterium azizsancarii</name>
    <dbReference type="NCBI Taxonomy" id="2961580"/>
    <lineage>
        <taxon>Bacteria</taxon>
        <taxon>Pseudomonadati</taxon>
        <taxon>Bacteroidota</taxon>
        <taxon>Flavobacteriia</taxon>
        <taxon>Flavobacteriales</taxon>
        <taxon>Flavobacteriaceae</taxon>
        <taxon>Flavobacterium</taxon>
    </lineage>
</organism>
<accession>A0ABT4WEP8</accession>
<evidence type="ECO:0000313" key="2">
    <source>
        <dbReference type="EMBL" id="MDA6071070.1"/>
    </source>
</evidence>
<name>A0ABT4WEP8_9FLAO</name>
<evidence type="ECO:0000313" key="3">
    <source>
        <dbReference type="Proteomes" id="UP001212170"/>
    </source>
</evidence>
<dbReference type="PROSITE" id="PS50943">
    <property type="entry name" value="HTH_CROC1"/>
    <property type="match status" value="1"/>
</dbReference>
<gene>
    <name evidence="2" type="ORF">NJT12_15755</name>
</gene>
<dbReference type="Gene3D" id="1.10.260.40">
    <property type="entry name" value="lambda repressor-like DNA-binding domains"/>
    <property type="match status" value="1"/>
</dbReference>
<dbReference type="CDD" id="cd00093">
    <property type="entry name" value="HTH_XRE"/>
    <property type="match status" value="1"/>
</dbReference>
<keyword evidence="3" id="KW-1185">Reference proteome</keyword>
<dbReference type="SUPFAM" id="SSF47413">
    <property type="entry name" value="lambda repressor-like DNA-binding domains"/>
    <property type="match status" value="1"/>
</dbReference>
<feature type="domain" description="HTH cro/C1-type" evidence="1">
    <location>
        <begin position="20"/>
        <end position="74"/>
    </location>
</feature>
<dbReference type="EMBL" id="JAMZNK010000028">
    <property type="protein sequence ID" value="MDA6071070.1"/>
    <property type="molecule type" value="Genomic_DNA"/>
</dbReference>
<dbReference type="SMART" id="SM00530">
    <property type="entry name" value="HTH_XRE"/>
    <property type="match status" value="1"/>
</dbReference>
<dbReference type="InterPro" id="IPR001387">
    <property type="entry name" value="Cro/C1-type_HTH"/>
</dbReference>